<dbReference type="PANTHER" id="PTHR43280:SF2">
    <property type="entry name" value="HTH-TYPE TRANSCRIPTIONAL REGULATOR EXSA"/>
    <property type="match status" value="1"/>
</dbReference>
<evidence type="ECO:0000256" key="1">
    <source>
        <dbReference type="ARBA" id="ARBA00023015"/>
    </source>
</evidence>
<name>A0ABP1EPN8_9FLAO</name>
<evidence type="ECO:0000313" key="5">
    <source>
        <dbReference type="EMBL" id="CAL2085084.1"/>
    </source>
</evidence>
<reference evidence="5 6" key="1">
    <citation type="submission" date="2024-05" db="EMBL/GenBank/DDBJ databases">
        <authorList>
            <person name="Duchaud E."/>
        </authorList>
    </citation>
    <scope>NUCLEOTIDE SEQUENCE [LARGE SCALE GENOMIC DNA]</scope>
    <source>
        <strain evidence="5">Ena-SAMPLE-TAB-13-05-2024-13:56:06:370-140302</strain>
    </source>
</reference>
<keyword evidence="2" id="KW-0238">DNA-binding</keyword>
<keyword evidence="6" id="KW-1185">Reference proteome</keyword>
<dbReference type="EMBL" id="CAXIXY010000004">
    <property type="protein sequence ID" value="CAL2085084.1"/>
    <property type="molecule type" value="Genomic_DNA"/>
</dbReference>
<dbReference type="Gene3D" id="1.10.10.60">
    <property type="entry name" value="Homeodomain-like"/>
    <property type="match status" value="2"/>
</dbReference>
<dbReference type="Proteomes" id="UP001497416">
    <property type="component" value="Unassembled WGS sequence"/>
</dbReference>
<dbReference type="SUPFAM" id="SSF46689">
    <property type="entry name" value="Homeodomain-like"/>
    <property type="match status" value="2"/>
</dbReference>
<gene>
    <name evidence="5" type="ORF">T190607A01A_20414</name>
</gene>
<evidence type="ECO:0000313" key="6">
    <source>
        <dbReference type="Proteomes" id="UP001497416"/>
    </source>
</evidence>
<comment type="caution">
    <text evidence="5">The sequence shown here is derived from an EMBL/GenBank/DDBJ whole genome shotgun (WGS) entry which is preliminary data.</text>
</comment>
<feature type="domain" description="HTH araC/xylS-type" evidence="4">
    <location>
        <begin position="171"/>
        <end position="269"/>
    </location>
</feature>
<evidence type="ECO:0000256" key="3">
    <source>
        <dbReference type="ARBA" id="ARBA00023163"/>
    </source>
</evidence>
<dbReference type="InterPro" id="IPR009057">
    <property type="entry name" value="Homeodomain-like_sf"/>
</dbReference>
<dbReference type="PANTHER" id="PTHR43280">
    <property type="entry name" value="ARAC-FAMILY TRANSCRIPTIONAL REGULATOR"/>
    <property type="match status" value="1"/>
</dbReference>
<keyword evidence="3" id="KW-0804">Transcription</keyword>
<keyword evidence="1" id="KW-0805">Transcription regulation</keyword>
<evidence type="ECO:0000259" key="4">
    <source>
        <dbReference type="PROSITE" id="PS01124"/>
    </source>
</evidence>
<dbReference type="SMART" id="SM00342">
    <property type="entry name" value="HTH_ARAC"/>
    <property type="match status" value="1"/>
</dbReference>
<protein>
    <submittedName>
        <fullName evidence="5">AraC family transcriptional regulator, exoenzyme S synthesis regulatory protein ExsA</fullName>
    </submittedName>
</protein>
<organism evidence="5 6">
    <name type="scientific">Tenacibaculum platacis</name>
    <dbReference type="NCBI Taxonomy" id="3137852"/>
    <lineage>
        <taxon>Bacteria</taxon>
        <taxon>Pseudomonadati</taxon>
        <taxon>Bacteroidota</taxon>
        <taxon>Flavobacteriia</taxon>
        <taxon>Flavobacteriales</taxon>
        <taxon>Flavobacteriaceae</taxon>
        <taxon>Tenacibaculum</taxon>
    </lineage>
</organism>
<dbReference type="InterPro" id="IPR018060">
    <property type="entry name" value="HTH_AraC"/>
</dbReference>
<accession>A0ABP1EPN8</accession>
<dbReference type="PROSITE" id="PS01124">
    <property type="entry name" value="HTH_ARAC_FAMILY_2"/>
    <property type="match status" value="1"/>
</dbReference>
<proteinExistence type="predicted"/>
<dbReference type="Pfam" id="PF12833">
    <property type="entry name" value="HTH_18"/>
    <property type="match status" value="1"/>
</dbReference>
<evidence type="ECO:0000256" key="2">
    <source>
        <dbReference type="ARBA" id="ARBA00023125"/>
    </source>
</evidence>
<sequence>MKYIQSGELQIAASCETTCNRITEVYHPSSLLLYTQIGKLHVIVGEDEFEIPRGHFALLRKYTEAKMFKTWSEDEGLAKTYGFGLTNDFINKVIHQIELPKTNHINDSFFDIPNTKKLSDLMNSLIVFIDDEKSIDINTVEVKTLEALRALAEADNGILNIFKEFSNNERASIEKLMRHNFLYNIPLETLAKQSGRSLSTFNREFKTIFNDTPHRWIMKERLYHARNLMKSNKDKPSKVYLESGFEDLSHFSKAFKKQFNITPSDFYKSL</sequence>